<gene>
    <name evidence="1" type="ORF">MKP09_24595</name>
</gene>
<evidence type="ECO:0008006" key="3">
    <source>
        <dbReference type="Google" id="ProtNLM"/>
    </source>
</evidence>
<comment type="caution">
    <text evidence="1">The sequence shown here is derived from an EMBL/GenBank/DDBJ whole genome shotgun (WGS) entry which is preliminary data.</text>
</comment>
<organism evidence="1 2">
    <name type="scientific">Niabella ginsengisoli</name>
    <dbReference type="NCBI Taxonomy" id="522298"/>
    <lineage>
        <taxon>Bacteria</taxon>
        <taxon>Pseudomonadati</taxon>
        <taxon>Bacteroidota</taxon>
        <taxon>Chitinophagia</taxon>
        <taxon>Chitinophagales</taxon>
        <taxon>Chitinophagaceae</taxon>
        <taxon>Niabella</taxon>
    </lineage>
</organism>
<accession>A0ABS9SR67</accession>
<dbReference type="Gene3D" id="3.60.21.70">
    <property type="entry name" value="PhoD-like phosphatase"/>
    <property type="match status" value="1"/>
</dbReference>
<dbReference type="InterPro" id="IPR038607">
    <property type="entry name" value="PhoD-like_sf"/>
</dbReference>
<sequence length="381" mass="42380">MMYINEFCYRHAENRNLSTVRTDVSDKIETMLGMSGTATTVNWHYKVKLGSVDALVLDTRTQRAYEGLNSVPELISEESLSTQTPATLTDNPAFIFVVSPCPVLGFPNFEELIQPSATAFISLTENDENNPGIIGGRLGFDYEAWGFNTESFERLIGKLNGYKKVILLSGDVHYGATLVMDYWKENADTPTSRIVQLTASSLKNEWMSNVAILKSATIQRIFTNVGESISKFGWKEKTVTKNGSVTARNRHRLYAAFGGVGTIPIEGWTPGATVSPEPGWRWRLKVLKDERPVEDDFVTAEINLANANATKEGYFQVVQRHQKMFKEGKTRRIGWGSNIGIISFTADGSNWKLKHELKGPNMIYEVPLTTPAGEAGKPVLP</sequence>
<evidence type="ECO:0000313" key="1">
    <source>
        <dbReference type="EMBL" id="MCH5600862.1"/>
    </source>
</evidence>
<name>A0ABS9SR67_9BACT</name>
<evidence type="ECO:0000313" key="2">
    <source>
        <dbReference type="Proteomes" id="UP001202248"/>
    </source>
</evidence>
<dbReference type="EMBL" id="JAKWBL010000004">
    <property type="protein sequence ID" value="MCH5600862.1"/>
    <property type="molecule type" value="Genomic_DNA"/>
</dbReference>
<dbReference type="PANTHER" id="PTHR37031">
    <property type="entry name" value="METALLOPHOSPHATASE BINDING DOMAIN PROTEIN"/>
    <property type="match status" value="1"/>
</dbReference>
<keyword evidence="2" id="KW-1185">Reference proteome</keyword>
<reference evidence="1 2" key="1">
    <citation type="submission" date="2022-02" db="EMBL/GenBank/DDBJ databases">
        <authorList>
            <person name="Min J."/>
        </authorList>
    </citation>
    <scope>NUCLEOTIDE SEQUENCE [LARGE SCALE GENOMIC DNA]</scope>
    <source>
        <strain evidence="1 2">GR10-1</strain>
    </source>
</reference>
<dbReference type="PANTHER" id="PTHR37031:SF2">
    <property type="entry name" value="PHOD-LIKE PHOSPHATASE METALLOPHOSPHATASE DOMAIN-CONTAINING PROTEIN"/>
    <property type="match status" value="1"/>
</dbReference>
<protein>
    <recommendedName>
        <fullName evidence="3">PhoD-like phosphatase metallophosphatase domain-containing protein</fullName>
    </recommendedName>
</protein>
<proteinExistence type="predicted"/>
<dbReference type="Proteomes" id="UP001202248">
    <property type="component" value="Unassembled WGS sequence"/>
</dbReference>
<dbReference type="RefSeq" id="WP_240833287.1">
    <property type="nucleotide sequence ID" value="NZ_JAKWBL010000004.1"/>
</dbReference>